<keyword evidence="2" id="KW-1185">Reference proteome</keyword>
<sequence>MDKPSVRMLRSNCLVSCFRIEDFPPPFLHVHPLALLKAWGTNSCVDIQSSLNSCLSVCNALITMYFKCGSQEGISVFDQSRHNYLESSFSWLCT</sequence>
<protein>
    <submittedName>
        <fullName evidence="1">Uncharacterized protein</fullName>
    </submittedName>
</protein>
<dbReference type="Proteomes" id="UP000029981">
    <property type="component" value="Chromosome 7"/>
</dbReference>
<accession>A0A0A0KBR5</accession>
<name>A0A0A0KBR5_CUCSA</name>
<reference evidence="1 2" key="3">
    <citation type="journal article" date="2010" name="BMC Genomics">
        <title>Transcriptome sequencing and comparative analysis of cucumber flowers with different sex types.</title>
        <authorList>
            <person name="Guo S."/>
            <person name="Zheng Y."/>
            <person name="Joung J.G."/>
            <person name="Liu S."/>
            <person name="Zhang Z."/>
            <person name="Crasta O.R."/>
            <person name="Sobral B.W."/>
            <person name="Xu Y."/>
            <person name="Huang S."/>
            <person name="Fei Z."/>
        </authorList>
    </citation>
    <scope>NUCLEOTIDE SEQUENCE [LARGE SCALE GENOMIC DNA]</scope>
    <source>
        <strain evidence="2">cv. 9930</strain>
    </source>
</reference>
<evidence type="ECO:0000313" key="1">
    <source>
        <dbReference type="EMBL" id="KGN45241.1"/>
    </source>
</evidence>
<dbReference type="EMBL" id="CM002928">
    <property type="protein sequence ID" value="KGN45241.1"/>
    <property type="molecule type" value="Genomic_DNA"/>
</dbReference>
<organism evidence="1 2">
    <name type="scientific">Cucumis sativus</name>
    <name type="common">Cucumber</name>
    <dbReference type="NCBI Taxonomy" id="3659"/>
    <lineage>
        <taxon>Eukaryota</taxon>
        <taxon>Viridiplantae</taxon>
        <taxon>Streptophyta</taxon>
        <taxon>Embryophyta</taxon>
        <taxon>Tracheophyta</taxon>
        <taxon>Spermatophyta</taxon>
        <taxon>Magnoliopsida</taxon>
        <taxon>eudicotyledons</taxon>
        <taxon>Gunneridae</taxon>
        <taxon>Pentapetalae</taxon>
        <taxon>rosids</taxon>
        <taxon>fabids</taxon>
        <taxon>Cucurbitales</taxon>
        <taxon>Cucurbitaceae</taxon>
        <taxon>Benincaseae</taxon>
        <taxon>Cucumis</taxon>
    </lineage>
</organism>
<evidence type="ECO:0000313" key="2">
    <source>
        <dbReference type="Proteomes" id="UP000029981"/>
    </source>
</evidence>
<dbReference type="Gramene" id="KGN45241">
    <property type="protein sequence ID" value="KGN45241"/>
    <property type="gene ID" value="Csa_7G432220"/>
</dbReference>
<reference evidence="1 2" key="1">
    <citation type="journal article" date="2009" name="Nat. Genet.">
        <title>The genome of the cucumber, Cucumis sativus L.</title>
        <authorList>
            <person name="Huang S."/>
            <person name="Li R."/>
            <person name="Zhang Z."/>
            <person name="Li L."/>
            <person name="Gu X."/>
            <person name="Fan W."/>
            <person name="Lucas W.J."/>
            <person name="Wang X."/>
            <person name="Xie B."/>
            <person name="Ni P."/>
            <person name="Ren Y."/>
            <person name="Zhu H."/>
            <person name="Li J."/>
            <person name="Lin K."/>
            <person name="Jin W."/>
            <person name="Fei Z."/>
            <person name="Li G."/>
            <person name="Staub J."/>
            <person name="Kilian A."/>
            <person name="van der Vossen E.A."/>
            <person name="Wu Y."/>
            <person name="Guo J."/>
            <person name="He J."/>
            <person name="Jia Z."/>
            <person name="Ren Y."/>
            <person name="Tian G."/>
            <person name="Lu Y."/>
            <person name="Ruan J."/>
            <person name="Qian W."/>
            <person name="Wang M."/>
            <person name="Huang Q."/>
            <person name="Li B."/>
            <person name="Xuan Z."/>
            <person name="Cao J."/>
            <person name="Asan"/>
            <person name="Wu Z."/>
            <person name="Zhang J."/>
            <person name="Cai Q."/>
            <person name="Bai Y."/>
            <person name="Zhao B."/>
            <person name="Han Y."/>
            <person name="Li Y."/>
            <person name="Li X."/>
            <person name="Wang S."/>
            <person name="Shi Q."/>
            <person name="Liu S."/>
            <person name="Cho W.K."/>
            <person name="Kim J.Y."/>
            <person name="Xu Y."/>
            <person name="Heller-Uszynska K."/>
            <person name="Miao H."/>
            <person name="Cheng Z."/>
            <person name="Zhang S."/>
            <person name="Wu J."/>
            <person name="Yang Y."/>
            <person name="Kang H."/>
            <person name="Li M."/>
            <person name="Liang H."/>
            <person name="Ren X."/>
            <person name="Shi Z."/>
            <person name="Wen M."/>
            <person name="Jian M."/>
            <person name="Yang H."/>
            <person name="Zhang G."/>
            <person name="Yang Z."/>
            <person name="Chen R."/>
            <person name="Liu S."/>
            <person name="Li J."/>
            <person name="Ma L."/>
            <person name="Liu H."/>
            <person name="Zhou Y."/>
            <person name="Zhao J."/>
            <person name="Fang X."/>
            <person name="Li G."/>
            <person name="Fang L."/>
            <person name="Li Y."/>
            <person name="Liu D."/>
            <person name="Zheng H."/>
            <person name="Zhang Y."/>
            <person name="Qin N."/>
            <person name="Li Z."/>
            <person name="Yang G."/>
            <person name="Yang S."/>
            <person name="Bolund L."/>
            <person name="Kristiansen K."/>
            <person name="Zheng H."/>
            <person name="Li S."/>
            <person name="Zhang X."/>
            <person name="Yang H."/>
            <person name="Wang J."/>
            <person name="Sun R."/>
            <person name="Zhang B."/>
            <person name="Jiang S."/>
            <person name="Wang J."/>
            <person name="Du Y."/>
            <person name="Li S."/>
        </authorList>
    </citation>
    <scope>NUCLEOTIDE SEQUENCE [LARGE SCALE GENOMIC DNA]</scope>
    <source>
        <strain evidence="2">cv. 9930</strain>
    </source>
</reference>
<reference evidence="1 2" key="4">
    <citation type="journal article" date="2011" name="BMC Genomics">
        <title>RNA-Seq improves annotation of protein-coding genes in the cucumber genome.</title>
        <authorList>
            <person name="Li Z."/>
            <person name="Zhang Z."/>
            <person name="Yan P."/>
            <person name="Huang S."/>
            <person name="Fei Z."/>
            <person name="Lin K."/>
        </authorList>
    </citation>
    <scope>NUCLEOTIDE SEQUENCE [LARGE SCALE GENOMIC DNA]</scope>
    <source>
        <strain evidence="2">cv. 9930</strain>
    </source>
</reference>
<reference evidence="1 2" key="2">
    <citation type="journal article" date="2009" name="PLoS ONE">
        <title>An integrated genetic and cytogenetic map of the cucumber genome.</title>
        <authorList>
            <person name="Ren Y."/>
            <person name="Zhang Z."/>
            <person name="Liu J."/>
            <person name="Staub J.E."/>
            <person name="Han Y."/>
            <person name="Cheng Z."/>
            <person name="Li X."/>
            <person name="Lu J."/>
            <person name="Miao H."/>
            <person name="Kang H."/>
            <person name="Xie B."/>
            <person name="Gu X."/>
            <person name="Wang X."/>
            <person name="Du Y."/>
            <person name="Jin W."/>
            <person name="Huang S."/>
        </authorList>
    </citation>
    <scope>NUCLEOTIDE SEQUENCE [LARGE SCALE GENOMIC DNA]</scope>
    <source>
        <strain evidence="2">cv. 9930</strain>
    </source>
</reference>
<proteinExistence type="predicted"/>
<dbReference type="AlphaFoldDB" id="A0A0A0KBR5"/>
<gene>
    <name evidence="1" type="ORF">Csa_7G432220</name>
</gene>